<sequence>MSKITATSLELLAPARNADIAIAAISAGADAVYIGASSHGARHAAANSVSDIARAVDFAHKFNAKIFATVNTVIYDSELSSVERLIRDLYRVGVDALIVQDMAVLRMDIPPIELHASTQCDIRDVAKARFLADVGFSRLVLARELSLKEISEIHAAVPGTPLEAFIHGALCVSYSGDCRASFASTGRSANRGECAQICRLPFDLVDDTGRVLVKGKHLLSLRDLNRSTAIPDMADAGVSSFKIEGRLKDEAYVKNTVGAYSRILDRLVSESGGRYVRQSVGAVRLGFNPSLDKSFNRGFTPYFLTGKAPAKGMASMASPKAIGLKVGVVTDCKPKVITARLSENLVNGDGLGYFNSAGMFNGFRLNRVDGNRLFPATPQSIPVGTVLYRNRDKSFDDSIEAAKTSRTISVDMALRVVSPELISLEMTDERGCSASVTAGVPSLDNAVTPQETPRRRILDKLGGTAYRAGRIVDLAGAFFIPASVLTALRRDCLDALDRASRATYRYSYRLPEKFDVALPYGESLTVHDNVANRLAREFYISHGAKDMVPAIEIVKGSSREGGEPVMTTRYCLRRELGKCLKESCGKDWIGPLTLVSGQTRLRIEFDCRACRMNLYNV</sequence>
<evidence type="ECO:0000313" key="2">
    <source>
        <dbReference type="EMBL" id="QCD42282.1"/>
    </source>
</evidence>
<dbReference type="AlphaFoldDB" id="A0A4P7W370"/>
<dbReference type="Proteomes" id="UP000297149">
    <property type="component" value="Chromosome"/>
</dbReference>
<dbReference type="Pfam" id="PF01136">
    <property type="entry name" value="Peptidase_U32"/>
    <property type="match status" value="1"/>
</dbReference>
<evidence type="ECO:0000259" key="1">
    <source>
        <dbReference type="Pfam" id="PF12392"/>
    </source>
</evidence>
<protein>
    <submittedName>
        <fullName evidence="2">U32 family peptidase</fullName>
    </submittedName>
</protein>
<dbReference type="InterPro" id="IPR020988">
    <property type="entry name" value="Pept_U32_collagenase"/>
</dbReference>
<organism evidence="2 3">
    <name type="scientific">Duncaniella dubosii</name>
    <dbReference type="NCBI Taxonomy" id="2518971"/>
    <lineage>
        <taxon>Bacteria</taxon>
        <taxon>Pseudomonadati</taxon>
        <taxon>Bacteroidota</taxon>
        <taxon>Bacteroidia</taxon>
        <taxon>Bacteroidales</taxon>
        <taxon>Muribaculaceae</taxon>
        <taxon>Duncaniella</taxon>
    </lineage>
</organism>
<accession>A0A4P7W370</accession>
<gene>
    <name evidence="2" type="ORF">E7747_08305</name>
</gene>
<dbReference type="EMBL" id="CP039396">
    <property type="protein sequence ID" value="QCD42282.1"/>
    <property type="molecule type" value="Genomic_DNA"/>
</dbReference>
<dbReference type="InterPro" id="IPR001539">
    <property type="entry name" value="Peptidase_U32"/>
</dbReference>
<dbReference type="InterPro" id="IPR051454">
    <property type="entry name" value="RNA/ubiquinone_mod_enzymes"/>
</dbReference>
<dbReference type="Pfam" id="PF12392">
    <property type="entry name" value="DUF3656"/>
    <property type="match status" value="1"/>
</dbReference>
<feature type="domain" description="Peptidase U32 collagenase" evidence="1">
    <location>
        <begin position="387"/>
        <end position="499"/>
    </location>
</feature>
<dbReference type="KEGG" id="ddb:E7747_08305"/>
<dbReference type="RefSeq" id="WP_136415342.1">
    <property type="nucleotide sequence ID" value="NZ_CP039396.1"/>
</dbReference>
<dbReference type="PANTHER" id="PTHR30217">
    <property type="entry name" value="PEPTIDASE U32 FAMILY"/>
    <property type="match status" value="1"/>
</dbReference>
<keyword evidence="3" id="KW-1185">Reference proteome</keyword>
<name>A0A4P7W370_9BACT</name>
<reference evidence="3" key="1">
    <citation type="submission" date="2019-02" db="EMBL/GenBank/DDBJ databases">
        <title>Isolation and identification of novel species under the genus Muribaculum.</title>
        <authorList>
            <person name="Miyake S."/>
            <person name="Ding Y."/>
            <person name="Low A."/>
            <person name="Soh M."/>
            <person name="Seedorf H."/>
        </authorList>
    </citation>
    <scope>NUCLEOTIDE SEQUENCE [LARGE SCALE GENOMIC DNA]</scope>
    <source>
        <strain evidence="3">H5</strain>
    </source>
</reference>
<evidence type="ECO:0000313" key="3">
    <source>
        <dbReference type="Proteomes" id="UP000297149"/>
    </source>
</evidence>
<proteinExistence type="predicted"/>
<dbReference type="PANTHER" id="PTHR30217:SF10">
    <property type="entry name" value="23S RRNA 5-HYDROXYCYTIDINE C2501 SYNTHASE"/>
    <property type="match status" value="1"/>
</dbReference>